<dbReference type="RefSeq" id="WP_269309341.1">
    <property type="nucleotide sequence ID" value="NZ_CP098242.1"/>
</dbReference>
<feature type="domain" description="DUF1540" evidence="1">
    <location>
        <begin position="67"/>
        <end position="99"/>
    </location>
</feature>
<dbReference type="Pfam" id="PF07561">
    <property type="entry name" value="DUF1540"/>
    <property type="match status" value="2"/>
</dbReference>
<protein>
    <submittedName>
        <fullName evidence="2">DUF1540 domain-containing protein</fullName>
    </submittedName>
</protein>
<dbReference type="InterPro" id="IPR011437">
    <property type="entry name" value="DUF1540"/>
</dbReference>
<evidence type="ECO:0000259" key="1">
    <source>
        <dbReference type="Pfam" id="PF07561"/>
    </source>
</evidence>
<sequence length="102" mass="10685">MKHITIIMPLIKECSVSACGFNAMDGCHAKAITVGNGTNPGCDTFFNVPDMSAHATSVGRTGGVGACKVSGCKFNTDYECMADEIMVSLISQKANCATYAPR</sequence>
<feature type="domain" description="DUF1540" evidence="1">
    <location>
        <begin position="14"/>
        <end position="37"/>
    </location>
</feature>
<proteinExistence type="predicted"/>
<dbReference type="KEGG" id="ovb:NB640_01295"/>
<dbReference type="Proteomes" id="UP001156215">
    <property type="component" value="Chromosome"/>
</dbReference>
<accession>A0A9E9LXX9</accession>
<evidence type="ECO:0000313" key="3">
    <source>
        <dbReference type="Proteomes" id="UP001156215"/>
    </source>
</evidence>
<organism evidence="2 3">
    <name type="scientific">Oxalobacter vibrioformis</name>
    <dbReference type="NCBI Taxonomy" id="933080"/>
    <lineage>
        <taxon>Bacteria</taxon>
        <taxon>Pseudomonadati</taxon>
        <taxon>Pseudomonadota</taxon>
        <taxon>Betaproteobacteria</taxon>
        <taxon>Burkholderiales</taxon>
        <taxon>Oxalobacteraceae</taxon>
        <taxon>Oxalobacter</taxon>
    </lineage>
</organism>
<reference evidence="2" key="1">
    <citation type="journal article" date="2022" name="Front. Microbiol.">
        <title>New perspectives on an old grouping: The genomic and phenotypic variability of Oxalobacter formigenes and the implications for calcium oxalate stone prevention.</title>
        <authorList>
            <person name="Chmiel J.A."/>
            <person name="Carr C."/>
            <person name="Stuivenberg G.A."/>
            <person name="Venema R."/>
            <person name="Chanyi R.M."/>
            <person name="Al K.F."/>
            <person name="Giguere D."/>
            <person name="Say H."/>
            <person name="Akouris P.P."/>
            <person name="Dominguez Romero S.A."/>
            <person name="Kwong A."/>
            <person name="Tai V."/>
            <person name="Koval S.F."/>
            <person name="Razvi H."/>
            <person name="Bjazevic J."/>
            <person name="Burton J.P."/>
        </authorList>
    </citation>
    <scope>NUCLEOTIDE SEQUENCE</scope>
    <source>
        <strain evidence="2">WoOx3</strain>
    </source>
</reference>
<evidence type="ECO:0000313" key="2">
    <source>
        <dbReference type="EMBL" id="WAW10331.1"/>
    </source>
</evidence>
<dbReference type="EMBL" id="CP098242">
    <property type="protein sequence ID" value="WAW10331.1"/>
    <property type="molecule type" value="Genomic_DNA"/>
</dbReference>
<gene>
    <name evidence="2" type="ORF">NB640_01295</name>
</gene>
<dbReference type="AlphaFoldDB" id="A0A9E9LXX9"/>
<keyword evidence="3" id="KW-1185">Reference proteome</keyword>
<name>A0A9E9LXX9_9BURK</name>